<feature type="compositionally biased region" description="Basic residues" evidence="1">
    <location>
        <begin position="58"/>
        <end position="69"/>
    </location>
</feature>
<proteinExistence type="predicted"/>
<dbReference type="AlphaFoldDB" id="A0A0C9XL91"/>
<feature type="compositionally biased region" description="Polar residues" evidence="1">
    <location>
        <begin position="40"/>
        <end position="51"/>
    </location>
</feature>
<feature type="compositionally biased region" description="Polar residues" evidence="1">
    <location>
        <begin position="23"/>
        <end position="33"/>
    </location>
</feature>
<reference evidence="2 3" key="1">
    <citation type="submission" date="2014-04" db="EMBL/GenBank/DDBJ databases">
        <authorList>
            <consortium name="DOE Joint Genome Institute"/>
            <person name="Kuo A."/>
            <person name="Kohler A."/>
            <person name="Nagy L.G."/>
            <person name="Floudas D."/>
            <person name="Copeland A."/>
            <person name="Barry K.W."/>
            <person name="Cichocki N."/>
            <person name="Veneault-Fourrey C."/>
            <person name="LaButti K."/>
            <person name="Lindquist E.A."/>
            <person name="Lipzen A."/>
            <person name="Lundell T."/>
            <person name="Morin E."/>
            <person name="Murat C."/>
            <person name="Sun H."/>
            <person name="Tunlid A."/>
            <person name="Henrissat B."/>
            <person name="Grigoriev I.V."/>
            <person name="Hibbett D.S."/>
            <person name="Martin F."/>
            <person name="Nordberg H.P."/>
            <person name="Cantor M.N."/>
            <person name="Hua S.X."/>
        </authorList>
    </citation>
    <scope>NUCLEOTIDE SEQUENCE [LARGE SCALE GENOMIC DNA]</scope>
    <source>
        <strain evidence="2 3">LaAM-08-1</strain>
    </source>
</reference>
<sequence length="132" mass="14493">MIALVGIVVSSVSGNEARKEGTGPTQAEETGPTQAEEKSQISSARESSRNNAFLFPCKQRRKEKKRKRNVLSQATVKRIIQLGFLMYDVTRISTREISLACPWVLLTLAINPGKSQNDKSATSGPLICNETQ</sequence>
<dbReference type="HOGENOM" id="CLU_1917376_0_0_1"/>
<organism evidence="2 3">
    <name type="scientific">Laccaria amethystina LaAM-08-1</name>
    <dbReference type="NCBI Taxonomy" id="1095629"/>
    <lineage>
        <taxon>Eukaryota</taxon>
        <taxon>Fungi</taxon>
        <taxon>Dikarya</taxon>
        <taxon>Basidiomycota</taxon>
        <taxon>Agaricomycotina</taxon>
        <taxon>Agaricomycetes</taxon>
        <taxon>Agaricomycetidae</taxon>
        <taxon>Agaricales</taxon>
        <taxon>Agaricineae</taxon>
        <taxon>Hydnangiaceae</taxon>
        <taxon>Laccaria</taxon>
    </lineage>
</organism>
<dbReference type="Proteomes" id="UP000054477">
    <property type="component" value="Unassembled WGS sequence"/>
</dbReference>
<dbReference type="EMBL" id="KN838557">
    <property type="protein sequence ID" value="KIK05821.1"/>
    <property type="molecule type" value="Genomic_DNA"/>
</dbReference>
<keyword evidence="3" id="KW-1185">Reference proteome</keyword>
<accession>A0A0C9XL91</accession>
<name>A0A0C9XL91_9AGAR</name>
<evidence type="ECO:0000313" key="3">
    <source>
        <dbReference type="Proteomes" id="UP000054477"/>
    </source>
</evidence>
<protein>
    <submittedName>
        <fullName evidence="2">Uncharacterized protein</fullName>
    </submittedName>
</protein>
<gene>
    <name evidence="2" type="ORF">K443DRAFT_674876</name>
</gene>
<evidence type="ECO:0000313" key="2">
    <source>
        <dbReference type="EMBL" id="KIK05821.1"/>
    </source>
</evidence>
<reference evidence="3" key="2">
    <citation type="submission" date="2015-01" db="EMBL/GenBank/DDBJ databases">
        <title>Evolutionary Origins and Diversification of the Mycorrhizal Mutualists.</title>
        <authorList>
            <consortium name="DOE Joint Genome Institute"/>
            <consortium name="Mycorrhizal Genomics Consortium"/>
            <person name="Kohler A."/>
            <person name="Kuo A."/>
            <person name="Nagy L.G."/>
            <person name="Floudas D."/>
            <person name="Copeland A."/>
            <person name="Barry K.W."/>
            <person name="Cichocki N."/>
            <person name="Veneault-Fourrey C."/>
            <person name="LaButti K."/>
            <person name="Lindquist E.A."/>
            <person name="Lipzen A."/>
            <person name="Lundell T."/>
            <person name="Morin E."/>
            <person name="Murat C."/>
            <person name="Riley R."/>
            <person name="Ohm R."/>
            <person name="Sun H."/>
            <person name="Tunlid A."/>
            <person name="Henrissat B."/>
            <person name="Grigoriev I.V."/>
            <person name="Hibbett D.S."/>
            <person name="Martin F."/>
        </authorList>
    </citation>
    <scope>NUCLEOTIDE SEQUENCE [LARGE SCALE GENOMIC DNA]</scope>
    <source>
        <strain evidence="3">LaAM-08-1</strain>
    </source>
</reference>
<feature type="region of interest" description="Disordered" evidence="1">
    <location>
        <begin position="13"/>
        <end position="69"/>
    </location>
</feature>
<evidence type="ECO:0000256" key="1">
    <source>
        <dbReference type="SAM" id="MobiDB-lite"/>
    </source>
</evidence>